<feature type="signal peptide" evidence="5">
    <location>
        <begin position="1"/>
        <end position="23"/>
    </location>
</feature>
<feature type="chain" id="PRO_5038751426" evidence="5">
    <location>
        <begin position="24"/>
        <end position="189"/>
    </location>
</feature>
<gene>
    <name evidence="7" type="ORF">DFR57_10524</name>
</gene>
<name>A0A368XV60_9BACI</name>
<comment type="caution">
    <text evidence="7">The sequence shown here is derived from an EMBL/GenBank/DDBJ whole genome shotgun (WGS) entry which is preliminary data.</text>
</comment>
<dbReference type="InterPro" id="IPR003782">
    <property type="entry name" value="SCO1/SenC"/>
</dbReference>
<evidence type="ECO:0000256" key="5">
    <source>
        <dbReference type="SAM" id="SignalP"/>
    </source>
</evidence>
<keyword evidence="8" id="KW-1185">Reference proteome</keyword>
<keyword evidence="5" id="KW-0732">Signal</keyword>
<comment type="similarity">
    <text evidence="1">Belongs to the SCO1/2 family.</text>
</comment>
<dbReference type="EMBL" id="QPJJ01000005">
    <property type="protein sequence ID" value="RCW71842.1"/>
    <property type="molecule type" value="Genomic_DNA"/>
</dbReference>
<dbReference type="GO" id="GO:0046872">
    <property type="term" value="F:metal ion binding"/>
    <property type="evidence" value="ECO:0007669"/>
    <property type="project" value="UniProtKB-KW"/>
</dbReference>
<evidence type="ECO:0000259" key="6">
    <source>
        <dbReference type="PROSITE" id="PS51352"/>
    </source>
</evidence>
<dbReference type="Pfam" id="PF02630">
    <property type="entry name" value="SCO1-SenC"/>
    <property type="match status" value="1"/>
</dbReference>
<dbReference type="Gene3D" id="3.40.30.10">
    <property type="entry name" value="Glutaredoxin"/>
    <property type="match status" value="1"/>
</dbReference>
<sequence length="189" mass="21446">MKHLKWVVLIATLLLAACGPKYEGDFSFEVQDFEYTNQDGESFSNSDLEGDFWVADMIFTNCDTVCPPMTVNMARLQKSIDEEGLENVQLVSFSIDPDNDTPEALKTFAEERGANFDNWNLLTDYSFDEIKTFALKSFKAPVDKIADSDQMLHTVYFYLVSPEGNAIKRYEGTKAEAMDEIVKDIKAMQ</sequence>
<dbReference type="PROSITE" id="PS51257">
    <property type="entry name" value="PROKAR_LIPOPROTEIN"/>
    <property type="match status" value="1"/>
</dbReference>
<dbReference type="CDD" id="cd02968">
    <property type="entry name" value="SCO"/>
    <property type="match status" value="1"/>
</dbReference>
<keyword evidence="3" id="KW-0479">Metal-binding</keyword>
<evidence type="ECO:0000313" key="7">
    <source>
        <dbReference type="EMBL" id="RCW71842.1"/>
    </source>
</evidence>
<keyword evidence="4" id="KW-1015">Disulfide bond</keyword>
<dbReference type="SUPFAM" id="SSF52833">
    <property type="entry name" value="Thioredoxin-like"/>
    <property type="match status" value="1"/>
</dbReference>
<evidence type="ECO:0000313" key="8">
    <source>
        <dbReference type="Proteomes" id="UP000252585"/>
    </source>
</evidence>
<proteinExistence type="inferred from homology"/>
<dbReference type="PANTHER" id="PTHR12151:SF25">
    <property type="entry name" value="LINALOOL DEHYDRATASE_ISOMERASE DOMAIN-CONTAINING PROTEIN"/>
    <property type="match status" value="1"/>
</dbReference>
<feature type="binding site" evidence="3">
    <location>
        <position position="62"/>
    </location>
    <ligand>
        <name>Cu cation</name>
        <dbReference type="ChEBI" id="CHEBI:23378"/>
    </ligand>
</feature>
<reference evidence="7 8" key="1">
    <citation type="submission" date="2018-07" db="EMBL/GenBank/DDBJ databases">
        <title>Genomic Encyclopedia of Type Strains, Phase IV (KMG-IV): sequencing the most valuable type-strain genomes for metagenomic binning, comparative biology and taxonomic classification.</title>
        <authorList>
            <person name="Goeker M."/>
        </authorList>
    </citation>
    <scope>NUCLEOTIDE SEQUENCE [LARGE SCALE GENOMIC DNA]</scope>
    <source>
        <strain evidence="7 8">DSM 27696</strain>
    </source>
</reference>
<evidence type="ECO:0000256" key="1">
    <source>
        <dbReference type="ARBA" id="ARBA00010996"/>
    </source>
</evidence>
<dbReference type="InterPro" id="IPR036249">
    <property type="entry name" value="Thioredoxin-like_sf"/>
</dbReference>
<feature type="domain" description="Thioredoxin" evidence="6">
    <location>
        <begin position="24"/>
        <end position="189"/>
    </location>
</feature>
<organism evidence="7 8">
    <name type="scientific">Saliterribacillus persicus</name>
    <dbReference type="NCBI Taxonomy" id="930114"/>
    <lineage>
        <taxon>Bacteria</taxon>
        <taxon>Bacillati</taxon>
        <taxon>Bacillota</taxon>
        <taxon>Bacilli</taxon>
        <taxon>Bacillales</taxon>
        <taxon>Bacillaceae</taxon>
        <taxon>Saliterribacillus</taxon>
    </lineage>
</organism>
<evidence type="ECO:0000256" key="2">
    <source>
        <dbReference type="ARBA" id="ARBA00023008"/>
    </source>
</evidence>
<keyword evidence="2 3" id="KW-0186">Copper</keyword>
<dbReference type="AlphaFoldDB" id="A0A368XV60"/>
<dbReference type="Proteomes" id="UP000252585">
    <property type="component" value="Unassembled WGS sequence"/>
</dbReference>
<feature type="binding site" evidence="3">
    <location>
        <position position="153"/>
    </location>
    <ligand>
        <name>Cu cation</name>
        <dbReference type="ChEBI" id="CHEBI:23378"/>
    </ligand>
</feature>
<feature type="binding site" evidence="3">
    <location>
        <position position="66"/>
    </location>
    <ligand>
        <name>Cu cation</name>
        <dbReference type="ChEBI" id="CHEBI:23378"/>
    </ligand>
</feature>
<feature type="disulfide bond" description="Redox-active" evidence="4">
    <location>
        <begin position="62"/>
        <end position="66"/>
    </location>
</feature>
<dbReference type="RefSeq" id="WP_114352408.1">
    <property type="nucleotide sequence ID" value="NZ_QPJJ01000005.1"/>
</dbReference>
<protein>
    <submittedName>
        <fullName evidence="7">Protein SCO1/2</fullName>
    </submittedName>
</protein>
<evidence type="ECO:0000256" key="4">
    <source>
        <dbReference type="PIRSR" id="PIRSR603782-2"/>
    </source>
</evidence>
<dbReference type="PROSITE" id="PS51352">
    <property type="entry name" value="THIOREDOXIN_2"/>
    <property type="match status" value="1"/>
</dbReference>
<accession>A0A368XV60</accession>
<dbReference type="PANTHER" id="PTHR12151">
    <property type="entry name" value="ELECTRON TRANSPORT PROTIN SCO1/SENC FAMILY MEMBER"/>
    <property type="match status" value="1"/>
</dbReference>
<evidence type="ECO:0000256" key="3">
    <source>
        <dbReference type="PIRSR" id="PIRSR603782-1"/>
    </source>
</evidence>
<dbReference type="InterPro" id="IPR013766">
    <property type="entry name" value="Thioredoxin_domain"/>
</dbReference>
<dbReference type="OrthoDB" id="9811998at2"/>